<evidence type="ECO:0000259" key="5">
    <source>
        <dbReference type="SMART" id="SM01158"/>
    </source>
</evidence>
<keyword evidence="4" id="KW-0472">Membrane</keyword>
<feature type="domain" description="Armadillo-like helical" evidence="5">
    <location>
        <begin position="402"/>
        <end position="599"/>
    </location>
</feature>
<comment type="subcellular location">
    <subcellularLocation>
        <location evidence="1">Membrane</location>
    </subcellularLocation>
</comment>
<dbReference type="GO" id="GO:0005829">
    <property type="term" value="C:cytosol"/>
    <property type="evidence" value="ECO:0007669"/>
    <property type="project" value="TreeGrafter"/>
</dbReference>
<dbReference type="InterPro" id="IPR013636">
    <property type="entry name" value="ARMH3_C"/>
</dbReference>
<dbReference type="OrthoDB" id="2012278at2759"/>
<dbReference type="PANTHER" id="PTHR13608:SF3">
    <property type="entry name" value="ARMADILLO-LIKE HELICAL DOMAIN-CONTAINING PROTEIN 3"/>
    <property type="match status" value="1"/>
</dbReference>
<sequence>MARPSLHTRLSSKFDSNFTKLFQGVTPDRIQPNGSGTFWHDHFGLDVRAEWLSAQLNRMSNEDCLHQQRLVFAALFQAAVATARDASPEQPQKRNALETLSIMLRALLTKNFSGWEIMEVLAGSVGDADAVLTSFVETINQLVSDASTPLPFRRRALQIGLLFMCGVNQLSPGAFFIRAIEFLPVSLSTLRTSQSASFSAECALFLTFLANYHKSDAATLNPFLKGVKEVQDAPAYAQLCICVQVICASAVKLYQDVSDDTPPTIIASFSSLMTSLRPDKAFASTHVDTREHYKHLPPVQAVVLFPLHEFLLQSESFRTVFVADATDDASPDVRPCIHEVLSATSYILTHGASSPRGAAYASLCLKILAVCASHANILGALATEPRGKKDIWLCRQREPHLPLPSGARPALASLLDCCILWLRHNMLKRLEVGSYITCIGVLHRSLQYLYSERKRFVYHWDELWKSLIGLLDFLATKVDLASTPRAEELVHLTIMLLRSALLASEAILPTPAAVHQYVYELVRSHGVLQKHKAALPYASTRSASQKRGQTSAFRASRAMAELEKVISYYSDKLAGKDASGRTVEAVMASIRAEVDRDGIFGMTHGGAETDEDHEQSAYSKDLSAASFSPWACIDGLALVPLEFVY</sequence>
<dbReference type="SMART" id="SM01158">
    <property type="entry name" value="DUF1741"/>
    <property type="match status" value="1"/>
</dbReference>
<dbReference type="PANTHER" id="PTHR13608">
    <property type="entry name" value="ARMADILLO-LIKE HELICAL DOMAIN-CONTAINING PROTEIN 3"/>
    <property type="match status" value="1"/>
</dbReference>
<keyword evidence="2" id="KW-0812">Transmembrane</keyword>
<dbReference type="Pfam" id="PF08427">
    <property type="entry name" value="ARMH3_C"/>
    <property type="match status" value="1"/>
</dbReference>
<dbReference type="AlphaFoldDB" id="A0A166B936"/>
<dbReference type="InterPro" id="IPR039868">
    <property type="entry name" value="ARMD3-like"/>
</dbReference>
<evidence type="ECO:0000256" key="3">
    <source>
        <dbReference type="ARBA" id="ARBA00022989"/>
    </source>
</evidence>
<keyword evidence="3" id="KW-1133">Transmembrane helix</keyword>
<accession>A0A166B936</accession>
<evidence type="ECO:0000313" key="6">
    <source>
        <dbReference type="EMBL" id="KZV99039.1"/>
    </source>
</evidence>
<dbReference type="FunCoup" id="A0A166B936">
    <property type="interactions" value="561"/>
</dbReference>
<protein>
    <recommendedName>
        <fullName evidence="5">Armadillo-like helical domain-containing protein</fullName>
    </recommendedName>
</protein>
<dbReference type="STRING" id="1314781.A0A166B936"/>
<evidence type="ECO:0000256" key="4">
    <source>
        <dbReference type="ARBA" id="ARBA00023136"/>
    </source>
</evidence>
<dbReference type="InParanoid" id="A0A166B936"/>
<organism evidence="6 7">
    <name type="scientific">Exidia glandulosa HHB12029</name>
    <dbReference type="NCBI Taxonomy" id="1314781"/>
    <lineage>
        <taxon>Eukaryota</taxon>
        <taxon>Fungi</taxon>
        <taxon>Dikarya</taxon>
        <taxon>Basidiomycota</taxon>
        <taxon>Agaricomycotina</taxon>
        <taxon>Agaricomycetes</taxon>
        <taxon>Auriculariales</taxon>
        <taxon>Exidiaceae</taxon>
        <taxon>Exidia</taxon>
    </lineage>
</organism>
<evidence type="ECO:0000256" key="1">
    <source>
        <dbReference type="ARBA" id="ARBA00004370"/>
    </source>
</evidence>
<dbReference type="Proteomes" id="UP000077266">
    <property type="component" value="Unassembled WGS sequence"/>
</dbReference>
<keyword evidence="7" id="KW-1185">Reference proteome</keyword>
<proteinExistence type="predicted"/>
<evidence type="ECO:0000313" key="7">
    <source>
        <dbReference type="Proteomes" id="UP000077266"/>
    </source>
</evidence>
<gene>
    <name evidence="6" type="ORF">EXIGLDRAFT_831813</name>
</gene>
<dbReference type="GO" id="GO:0016020">
    <property type="term" value="C:membrane"/>
    <property type="evidence" value="ECO:0007669"/>
    <property type="project" value="UniProtKB-SubCell"/>
</dbReference>
<dbReference type="EMBL" id="KV425913">
    <property type="protein sequence ID" value="KZV99039.1"/>
    <property type="molecule type" value="Genomic_DNA"/>
</dbReference>
<evidence type="ECO:0000256" key="2">
    <source>
        <dbReference type="ARBA" id="ARBA00022692"/>
    </source>
</evidence>
<reference evidence="6 7" key="1">
    <citation type="journal article" date="2016" name="Mol. Biol. Evol.">
        <title>Comparative Genomics of Early-Diverging Mushroom-Forming Fungi Provides Insights into the Origins of Lignocellulose Decay Capabilities.</title>
        <authorList>
            <person name="Nagy L.G."/>
            <person name="Riley R."/>
            <person name="Tritt A."/>
            <person name="Adam C."/>
            <person name="Daum C."/>
            <person name="Floudas D."/>
            <person name="Sun H."/>
            <person name="Yadav J.S."/>
            <person name="Pangilinan J."/>
            <person name="Larsson K.H."/>
            <person name="Matsuura K."/>
            <person name="Barry K."/>
            <person name="Labutti K."/>
            <person name="Kuo R."/>
            <person name="Ohm R.A."/>
            <person name="Bhattacharya S.S."/>
            <person name="Shirouzu T."/>
            <person name="Yoshinaga Y."/>
            <person name="Martin F.M."/>
            <person name="Grigoriev I.V."/>
            <person name="Hibbett D.S."/>
        </authorList>
    </citation>
    <scope>NUCLEOTIDE SEQUENCE [LARGE SCALE GENOMIC DNA]</scope>
    <source>
        <strain evidence="6 7">HHB12029</strain>
    </source>
</reference>
<name>A0A166B936_EXIGL</name>